<feature type="binding site" evidence="16">
    <location>
        <begin position="197"/>
        <end position="200"/>
    </location>
    <ligand>
        <name>ATP</name>
        <dbReference type="ChEBI" id="CHEBI:30616"/>
    </ligand>
</feature>
<dbReference type="Gene3D" id="3.40.1190.20">
    <property type="match status" value="1"/>
</dbReference>
<dbReference type="GO" id="GO:0016773">
    <property type="term" value="F:phosphotransferase activity, alcohol group as acceptor"/>
    <property type="evidence" value="ECO:0007669"/>
    <property type="project" value="InterPro"/>
</dbReference>
<evidence type="ECO:0000259" key="17">
    <source>
        <dbReference type="Pfam" id="PF00294"/>
    </source>
</evidence>
<accession>A0A6I6EHE3</accession>
<reference evidence="19 20" key="1">
    <citation type="submission" date="2019-12" db="EMBL/GenBank/DDBJ databases">
        <title>The complete genome of the thermophilic, anoxygenic phototrophic gammaproteobacterium Thermochromatium tepidum.</title>
        <authorList>
            <person name="Sattley W.M."/>
            <person name="Swingley W.D."/>
            <person name="Burchell B.M."/>
            <person name="Gurbani S.A."/>
            <person name="Kujawa C.M."/>
            <person name="Nuccio D.A."/>
            <person name="Schladweiler J."/>
            <person name="Shaffer K.N."/>
            <person name="Stokes L.M."/>
            <person name="Touchman J.W."/>
            <person name="Blankenship R.E."/>
            <person name="Madigan M.T."/>
        </authorList>
    </citation>
    <scope>NUCLEOTIDE SEQUENCE [LARGE SCALE GENOMIC DNA]</scope>
    <source>
        <strain evidence="19 20">ATCC 43061</strain>
    </source>
</reference>
<dbReference type="InterPro" id="IPR011914">
    <property type="entry name" value="RfaE_dom_II"/>
</dbReference>
<comment type="pathway">
    <text evidence="16">Nucleotide-sugar biosynthesis; ADP-L-glycero-beta-D-manno-heptose biosynthesis; ADP-L-glycero-beta-D-manno-heptose from D-glycero-beta-D-manno-heptose 7-phosphate: step 1/4.</text>
</comment>
<name>A0A6I6EHE3_THETI</name>
<dbReference type="RefSeq" id="WP_153974893.1">
    <property type="nucleotide sequence ID" value="NZ_CP039268.1"/>
</dbReference>
<feature type="domain" description="Carbohydrate kinase PfkB" evidence="17">
    <location>
        <begin position="14"/>
        <end position="303"/>
    </location>
</feature>
<dbReference type="InterPro" id="IPR004821">
    <property type="entry name" value="Cyt_trans-like"/>
</dbReference>
<evidence type="ECO:0000256" key="2">
    <source>
        <dbReference type="ARBA" id="ARBA00003753"/>
    </source>
</evidence>
<comment type="function">
    <text evidence="1 16">Catalyzes the phosphorylation of D-glycero-D-manno-heptose 7-phosphate at the C-1 position to selectively form D-glycero-beta-D-manno-heptose-1,7-bisphosphate.</text>
</comment>
<dbReference type="GO" id="GO:0009244">
    <property type="term" value="P:lipopolysaccharide core region biosynthetic process"/>
    <property type="evidence" value="ECO:0007669"/>
    <property type="project" value="UniProtKB-UniPathway"/>
</dbReference>
<evidence type="ECO:0000256" key="13">
    <source>
        <dbReference type="ARBA" id="ARBA00052873"/>
    </source>
</evidence>
<dbReference type="HAMAP" id="MF_01603">
    <property type="entry name" value="HldE"/>
    <property type="match status" value="1"/>
</dbReference>
<dbReference type="InterPro" id="IPR023030">
    <property type="entry name" value="Bifunc_HldE"/>
</dbReference>
<evidence type="ECO:0000256" key="12">
    <source>
        <dbReference type="ARBA" id="ARBA00047428"/>
    </source>
</evidence>
<comment type="function">
    <text evidence="2 16">Catalyzes the ADP transfer from ATP to D-glycero-beta-D-manno-heptose 1-phosphate, yielding ADP-D-glycero-beta-D-manno-heptose.</text>
</comment>
<dbReference type="Pfam" id="PF00294">
    <property type="entry name" value="PfkB"/>
    <property type="match status" value="1"/>
</dbReference>
<dbReference type="UniPathway" id="UPA00958"/>
<proteinExistence type="inferred from homology"/>
<comment type="pathway">
    <text evidence="3">Bacterial outer membrane biogenesis; LPS core biosynthesis.</text>
</comment>
<evidence type="ECO:0000256" key="9">
    <source>
        <dbReference type="ARBA" id="ARBA00022840"/>
    </source>
</evidence>
<dbReference type="InterPro" id="IPR002173">
    <property type="entry name" value="Carboh/pur_kinase_PfkB_CS"/>
</dbReference>
<evidence type="ECO:0000313" key="19">
    <source>
        <dbReference type="EMBL" id="QGU32697.1"/>
    </source>
</evidence>
<evidence type="ECO:0000256" key="1">
    <source>
        <dbReference type="ARBA" id="ARBA00002319"/>
    </source>
</evidence>
<dbReference type="EMBL" id="CP039268">
    <property type="protein sequence ID" value="QGU32697.1"/>
    <property type="molecule type" value="Genomic_DNA"/>
</dbReference>
<dbReference type="GO" id="GO:0097171">
    <property type="term" value="P:ADP-L-glycero-beta-D-manno-heptose biosynthetic process"/>
    <property type="evidence" value="ECO:0007669"/>
    <property type="project" value="UniProtKB-UniPathway"/>
</dbReference>
<dbReference type="InterPro" id="IPR029056">
    <property type="entry name" value="Ribokinase-like"/>
</dbReference>
<evidence type="ECO:0000256" key="6">
    <source>
        <dbReference type="ARBA" id="ARBA00022695"/>
    </source>
</evidence>
<keyword evidence="11 16" id="KW-0119">Carbohydrate metabolism</keyword>
<keyword evidence="8 16" id="KW-0418">Kinase</keyword>
<dbReference type="SUPFAM" id="SSF53613">
    <property type="entry name" value="Ribokinase-like"/>
    <property type="match status" value="1"/>
</dbReference>
<evidence type="ECO:0000256" key="8">
    <source>
        <dbReference type="ARBA" id="ARBA00022777"/>
    </source>
</evidence>
<comment type="catalytic activity">
    <reaction evidence="13 16">
        <text>D-glycero-beta-D-manno-heptose 7-phosphate + ATP = D-glycero-beta-D-manno-heptose 1,7-bisphosphate + ADP + H(+)</text>
        <dbReference type="Rhea" id="RHEA:27473"/>
        <dbReference type="ChEBI" id="CHEBI:15378"/>
        <dbReference type="ChEBI" id="CHEBI:30616"/>
        <dbReference type="ChEBI" id="CHEBI:60204"/>
        <dbReference type="ChEBI" id="CHEBI:60208"/>
        <dbReference type="ChEBI" id="CHEBI:456216"/>
        <dbReference type="EC" id="2.7.1.167"/>
    </reaction>
</comment>
<dbReference type="AlphaFoldDB" id="A0A6I6EHE3"/>
<feature type="active site" evidence="16">
    <location>
        <position position="266"/>
    </location>
</feature>
<feature type="domain" description="Cytidyltransferase-like" evidence="18">
    <location>
        <begin position="344"/>
        <end position="435"/>
    </location>
</feature>
<dbReference type="OrthoDB" id="9802794at2"/>
<comment type="similarity">
    <text evidence="14 16">In the N-terminal section; belongs to the carbohydrate kinase PfkB family.</text>
</comment>
<dbReference type="UniPathway" id="UPA00356">
    <property type="reaction ID" value="UER00437"/>
</dbReference>
<dbReference type="KEGG" id="ttp:E6P07_06700"/>
<dbReference type="GO" id="GO:0005524">
    <property type="term" value="F:ATP binding"/>
    <property type="evidence" value="ECO:0007669"/>
    <property type="project" value="UniProtKB-UniRule"/>
</dbReference>
<comment type="pathway">
    <text evidence="16">Nucleotide-sugar biosynthesis; ADP-L-glycero-beta-D-manno-heptose biosynthesis; ADP-L-glycero-beta-D-manno-heptose from D-glycero-beta-D-manno-heptose 7-phosphate: step 3/4.</text>
</comment>
<keyword evidence="20" id="KW-1185">Reference proteome</keyword>
<dbReference type="PANTHER" id="PTHR46969:SF1">
    <property type="entry name" value="BIFUNCTIONAL PROTEIN HLDE"/>
    <property type="match status" value="1"/>
</dbReference>
<dbReference type="GO" id="GO:0033786">
    <property type="term" value="F:heptose-1-phosphate adenylyltransferase activity"/>
    <property type="evidence" value="ECO:0007669"/>
    <property type="project" value="UniProtKB-UniRule"/>
</dbReference>
<evidence type="ECO:0000256" key="16">
    <source>
        <dbReference type="HAMAP-Rule" id="MF_01603"/>
    </source>
</evidence>
<dbReference type="PROSITE" id="PS00583">
    <property type="entry name" value="PFKB_KINASES_1"/>
    <property type="match status" value="1"/>
</dbReference>
<dbReference type="InterPro" id="IPR011611">
    <property type="entry name" value="PfkB_dom"/>
</dbReference>
<dbReference type="NCBIfam" id="TIGR00125">
    <property type="entry name" value="cyt_tran_rel"/>
    <property type="match status" value="1"/>
</dbReference>
<dbReference type="InterPro" id="IPR014729">
    <property type="entry name" value="Rossmann-like_a/b/a_fold"/>
</dbReference>
<dbReference type="Pfam" id="PF01467">
    <property type="entry name" value="CTP_transf_like"/>
    <property type="match status" value="1"/>
</dbReference>
<sequence>MITPSTFPDFARARVLVAGDLMLDRYWTGVTRRISPEAPVPVVQVEGIEDRPGGAANVALNLAMLGARVTLAGVTGDDEAAEILHRRLSEQGIVTRFERRAGVPTITKLRVLSHHQQLIRLDFERSLAPQGPDPLPGLVAPALAEVDLLVLSDYAKGTLADPQRLIRMARAKGKPVLIDPKGRDFSRYRGATLLTPNRAELEEVVDQCPDDAVLIERAERLRAELGLEALLVTLGEQGMRLVRAGAPALHLPTRAREVFDVTGAGDTVIATLAGALAAGTDLTTACALANCAAGLVVGKLGTAGVSASELMRAYRGGERGAILDRAALIAAARAARAAGERLVMTNGCFDILHDGHVAYLQQAKRLGDRLIVAVNDDDSVRRLKGEGRPINGVEQRMAVLAGLASVDWVCPFSEDTPEALIRAVGPDVLVKGGDYRPGQIAGAEAVLARGGEVRVLDLVPGRSTSRIIDAIGGRRSDGA</sequence>
<gene>
    <name evidence="16 19" type="primary">hldE</name>
    <name evidence="19" type="ORF">E6P07_06700</name>
</gene>
<dbReference type="CDD" id="cd01172">
    <property type="entry name" value="RfaE_like"/>
    <property type="match status" value="1"/>
</dbReference>
<dbReference type="FunFam" id="3.40.1190.20:FF:000002">
    <property type="entry name" value="Bifunctional protein HldE"/>
    <property type="match status" value="1"/>
</dbReference>
<dbReference type="PANTHER" id="PTHR46969">
    <property type="entry name" value="BIFUNCTIONAL PROTEIN HLDE"/>
    <property type="match status" value="1"/>
</dbReference>
<dbReference type="FunFam" id="3.40.50.620:FF:000028">
    <property type="entry name" value="Bifunctional protein HldE"/>
    <property type="match status" value="1"/>
</dbReference>
<dbReference type="EC" id="2.7.7.70" evidence="16"/>
<evidence type="ECO:0000256" key="14">
    <source>
        <dbReference type="ARBA" id="ARBA00060955"/>
    </source>
</evidence>
<protein>
    <recommendedName>
        <fullName evidence="16">Bifunctional protein HldE</fullName>
    </recommendedName>
    <domain>
        <recommendedName>
            <fullName evidence="16">D-beta-D-heptose 7-phosphate kinase</fullName>
            <ecNumber evidence="16">2.7.1.167</ecNumber>
        </recommendedName>
        <alternativeName>
            <fullName evidence="16">D-beta-D-heptose 7-phosphotransferase</fullName>
        </alternativeName>
        <alternativeName>
            <fullName evidence="16">D-glycero-beta-D-manno-heptose-7-phosphate kinase</fullName>
        </alternativeName>
    </domain>
    <domain>
        <recommendedName>
            <fullName evidence="16">D-beta-D-heptose 1-phosphate adenylyltransferase</fullName>
            <ecNumber evidence="16">2.7.7.70</ecNumber>
        </recommendedName>
        <alternativeName>
            <fullName evidence="16">D-glycero-beta-D-manno-heptose 1-phosphate adenylyltransferase</fullName>
        </alternativeName>
    </domain>
</protein>
<keyword evidence="7 16" id="KW-0547">Nucleotide-binding</keyword>
<keyword evidence="10 16" id="KW-0511">Multifunctional enzyme</keyword>
<feature type="region of interest" description="Ribokinase" evidence="16">
    <location>
        <begin position="1"/>
        <end position="316"/>
    </location>
</feature>
<dbReference type="Gene3D" id="3.40.50.620">
    <property type="entry name" value="HUPs"/>
    <property type="match status" value="1"/>
</dbReference>
<evidence type="ECO:0000256" key="5">
    <source>
        <dbReference type="ARBA" id="ARBA00022679"/>
    </source>
</evidence>
<dbReference type="NCBIfam" id="TIGR02199">
    <property type="entry name" value="rfaE_dom_II"/>
    <property type="match status" value="1"/>
</dbReference>
<keyword evidence="9 16" id="KW-0067">ATP-binding</keyword>
<evidence type="ECO:0000256" key="15">
    <source>
        <dbReference type="ARBA" id="ARBA00061122"/>
    </source>
</evidence>
<evidence type="ECO:0000313" key="20">
    <source>
        <dbReference type="Proteomes" id="UP000426424"/>
    </source>
</evidence>
<comment type="subunit">
    <text evidence="4 16">Homodimer.</text>
</comment>
<evidence type="ECO:0000256" key="7">
    <source>
        <dbReference type="ARBA" id="ARBA00022741"/>
    </source>
</evidence>
<dbReference type="NCBIfam" id="NF008454">
    <property type="entry name" value="PRK11316.1"/>
    <property type="match status" value="1"/>
</dbReference>
<evidence type="ECO:0000256" key="10">
    <source>
        <dbReference type="ARBA" id="ARBA00023268"/>
    </source>
</evidence>
<dbReference type="SUPFAM" id="SSF52374">
    <property type="entry name" value="Nucleotidylyl transferase"/>
    <property type="match status" value="1"/>
</dbReference>
<feature type="region of interest" description="Cytidylyltransferase" evidence="16">
    <location>
        <begin position="344"/>
        <end position="479"/>
    </location>
</feature>
<evidence type="ECO:0000256" key="4">
    <source>
        <dbReference type="ARBA" id="ARBA00011738"/>
    </source>
</evidence>
<comment type="catalytic activity">
    <reaction evidence="12 16">
        <text>D-glycero-beta-D-manno-heptose 1-phosphate + ATP + H(+) = ADP-D-glycero-beta-D-manno-heptose + diphosphate</text>
        <dbReference type="Rhea" id="RHEA:27465"/>
        <dbReference type="ChEBI" id="CHEBI:15378"/>
        <dbReference type="ChEBI" id="CHEBI:30616"/>
        <dbReference type="ChEBI" id="CHEBI:33019"/>
        <dbReference type="ChEBI" id="CHEBI:59967"/>
        <dbReference type="ChEBI" id="CHEBI:61593"/>
        <dbReference type="EC" id="2.7.7.70"/>
    </reaction>
</comment>
<dbReference type="EC" id="2.7.1.167" evidence="16"/>
<evidence type="ECO:0000259" key="18">
    <source>
        <dbReference type="Pfam" id="PF01467"/>
    </source>
</evidence>
<keyword evidence="5 16" id="KW-0808">Transferase</keyword>
<dbReference type="GO" id="GO:0005829">
    <property type="term" value="C:cytosol"/>
    <property type="evidence" value="ECO:0007669"/>
    <property type="project" value="TreeGrafter"/>
</dbReference>
<dbReference type="InterPro" id="IPR011913">
    <property type="entry name" value="RfaE_dom_I"/>
</dbReference>
<dbReference type="GO" id="GO:0033785">
    <property type="term" value="F:heptose 7-phosphate kinase activity"/>
    <property type="evidence" value="ECO:0007669"/>
    <property type="project" value="UniProtKB-UniRule"/>
</dbReference>
<comment type="similarity">
    <text evidence="15 16">In the C-terminal section; belongs to the cytidylyltransferase family.</text>
</comment>
<evidence type="ECO:0000256" key="3">
    <source>
        <dbReference type="ARBA" id="ARBA00004713"/>
    </source>
</evidence>
<keyword evidence="6 16" id="KW-0548">Nucleotidyltransferase</keyword>
<organism evidence="19 20">
    <name type="scientific">Thermochromatium tepidum ATCC 43061</name>
    <dbReference type="NCBI Taxonomy" id="316276"/>
    <lineage>
        <taxon>Bacteria</taxon>
        <taxon>Pseudomonadati</taxon>
        <taxon>Pseudomonadota</taxon>
        <taxon>Gammaproteobacteria</taxon>
        <taxon>Chromatiales</taxon>
        <taxon>Chromatiaceae</taxon>
        <taxon>Thermochromatium</taxon>
    </lineage>
</organism>
<dbReference type="Proteomes" id="UP000426424">
    <property type="component" value="Chromosome"/>
</dbReference>
<evidence type="ECO:0000256" key="11">
    <source>
        <dbReference type="ARBA" id="ARBA00023277"/>
    </source>
</evidence>
<dbReference type="NCBIfam" id="TIGR02198">
    <property type="entry name" value="rfaE_dom_I"/>
    <property type="match status" value="1"/>
</dbReference>